<proteinExistence type="predicted"/>
<gene>
    <name evidence="1" type="ORF">AK812_SmicGene47997</name>
</gene>
<sequence>MVFYSARAAEIEFLDGTAGDCARNQKQEPPTALGGFLIMKEKKEERKLE</sequence>
<keyword evidence="2" id="KW-1185">Reference proteome</keyword>
<feature type="non-terminal residue" evidence="1">
    <location>
        <position position="49"/>
    </location>
</feature>
<dbReference type="AlphaFoldDB" id="A0A1Q9BQJ1"/>
<reference evidence="1 2" key="1">
    <citation type="submission" date="2016-02" db="EMBL/GenBank/DDBJ databases">
        <title>Genome analysis of coral dinoflagellate symbionts highlights evolutionary adaptations to a symbiotic lifestyle.</title>
        <authorList>
            <person name="Aranda M."/>
            <person name="Li Y."/>
            <person name="Liew Y.J."/>
            <person name="Baumgarten S."/>
            <person name="Simakov O."/>
            <person name="Wilson M."/>
            <person name="Piel J."/>
            <person name="Ashoor H."/>
            <person name="Bougouffa S."/>
            <person name="Bajic V.B."/>
            <person name="Ryu T."/>
            <person name="Ravasi T."/>
            <person name="Bayer T."/>
            <person name="Micklem G."/>
            <person name="Kim H."/>
            <person name="Bhak J."/>
            <person name="Lajeunesse T.C."/>
            <person name="Voolstra C.R."/>
        </authorList>
    </citation>
    <scope>NUCLEOTIDE SEQUENCE [LARGE SCALE GENOMIC DNA]</scope>
    <source>
        <strain evidence="1 2">CCMP2467</strain>
    </source>
</reference>
<dbReference type="Proteomes" id="UP000186817">
    <property type="component" value="Unassembled WGS sequence"/>
</dbReference>
<organism evidence="1 2">
    <name type="scientific">Symbiodinium microadriaticum</name>
    <name type="common">Dinoflagellate</name>
    <name type="synonym">Zooxanthella microadriatica</name>
    <dbReference type="NCBI Taxonomy" id="2951"/>
    <lineage>
        <taxon>Eukaryota</taxon>
        <taxon>Sar</taxon>
        <taxon>Alveolata</taxon>
        <taxon>Dinophyceae</taxon>
        <taxon>Suessiales</taxon>
        <taxon>Symbiodiniaceae</taxon>
        <taxon>Symbiodinium</taxon>
    </lineage>
</organism>
<dbReference type="OrthoDB" id="434340at2759"/>
<accession>A0A1Q9BQJ1</accession>
<comment type="caution">
    <text evidence="1">The sequence shown here is derived from an EMBL/GenBank/DDBJ whole genome shotgun (WGS) entry which is preliminary data.</text>
</comment>
<name>A0A1Q9BQJ1_SYMMI</name>
<protein>
    <submittedName>
        <fullName evidence="1">Uncharacterized protein</fullName>
    </submittedName>
</protein>
<evidence type="ECO:0000313" key="2">
    <source>
        <dbReference type="Proteomes" id="UP000186817"/>
    </source>
</evidence>
<dbReference type="EMBL" id="LSRX01006835">
    <property type="protein sequence ID" value="OLP72961.1"/>
    <property type="molecule type" value="Genomic_DNA"/>
</dbReference>
<evidence type="ECO:0000313" key="1">
    <source>
        <dbReference type="EMBL" id="OLP72961.1"/>
    </source>
</evidence>